<evidence type="ECO:0000313" key="1">
    <source>
        <dbReference type="EMBL" id="KAK4289107.1"/>
    </source>
</evidence>
<organism evidence="1 2">
    <name type="scientific">Petrolisthes manimaculis</name>
    <dbReference type="NCBI Taxonomy" id="1843537"/>
    <lineage>
        <taxon>Eukaryota</taxon>
        <taxon>Metazoa</taxon>
        <taxon>Ecdysozoa</taxon>
        <taxon>Arthropoda</taxon>
        <taxon>Crustacea</taxon>
        <taxon>Multicrustacea</taxon>
        <taxon>Malacostraca</taxon>
        <taxon>Eumalacostraca</taxon>
        <taxon>Eucarida</taxon>
        <taxon>Decapoda</taxon>
        <taxon>Pleocyemata</taxon>
        <taxon>Anomura</taxon>
        <taxon>Galatheoidea</taxon>
        <taxon>Porcellanidae</taxon>
        <taxon>Petrolisthes</taxon>
    </lineage>
</organism>
<reference evidence="1" key="1">
    <citation type="submission" date="2023-11" db="EMBL/GenBank/DDBJ databases">
        <title>Genome assemblies of two species of porcelain crab, Petrolisthes cinctipes and Petrolisthes manimaculis (Anomura: Porcellanidae).</title>
        <authorList>
            <person name="Angst P."/>
        </authorList>
    </citation>
    <scope>NUCLEOTIDE SEQUENCE</scope>
    <source>
        <strain evidence="1">PB745_02</strain>
        <tissue evidence="1">Gill</tissue>
    </source>
</reference>
<gene>
    <name evidence="1" type="ORF">Pmani_037907</name>
</gene>
<dbReference type="Proteomes" id="UP001292094">
    <property type="component" value="Unassembled WGS sequence"/>
</dbReference>
<keyword evidence="2" id="KW-1185">Reference proteome</keyword>
<dbReference type="AlphaFoldDB" id="A0AAE1NGW6"/>
<proteinExistence type="predicted"/>
<dbReference type="EMBL" id="JAWZYT010005985">
    <property type="protein sequence ID" value="KAK4289107.1"/>
    <property type="molecule type" value="Genomic_DNA"/>
</dbReference>
<name>A0AAE1NGW6_9EUCA</name>
<sequence>MAAAVSEKSTVHYTVSSPVNNLPSFSSPPAIDFLHISRFPFLPGLHLSYFEGKLSFHSTSYQLQHLDAEKRCPPPHYH</sequence>
<evidence type="ECO:0000313" key="2">
    <source>
        <dbReference type="Proteomes" id="UP001292094"/>
    </source>
</evidence>
<accession>A0AAE1NGW6</accession>
<protein>
    <submittedName>
        <fullName evidence="1">Uncharacterized protein</fullName>
    </submittedName>
</protein>
<comment type="caution">
    <text evidence="1">The sequence shown here is derived from an EMBL/GenBank/DDBJ whole genome shotgun (WGS) entry which is preliminary data.</text>
</comment>